<dbReference type="InterPro" id="IPR027417">
    <property type="entry name" value="P-loop_NTPase"/>
</dbReference>
<dbReference type="PROSITE" id="PS51419">
    <property type="entry name" value="RAB"/>
    <property type="match status" value="1"/>
</dbReference>
<reference evidence="10" key="1">
    <citation type="submission" date="2014-05" db="EMBL/GenBank/DDBJ databases">
        <title>The transcriptome of the halophilic microalga Tetraselmis sp. GSL018 isolated from the Great Salt Lake, Utah.</title>
        <authorList>
            <person name="Jinkerson R.E."/>
            <person name="D'Adamo S."/>
            <person name="Posewitz M.C."/>
        </authorList>
    </citation>
    <scope>NUCLEOTIDE SEQUENCE</scope>
    <source>
        <strain evidence="10">GSL018</strain>
    </source>
</reference>
<evidence type="ECO:0000313" key="10">
    <source>
        <dbReference type="EMBL" id="JAC60942.1"/>
    </source>
</evidence>
<evidence type="ECO:0000313" key="12">
    <source>
        <dbReference type="EMBL" id="JAC82591.1"/>
    </source>
</evidence>
<dbReference type="PROSITE" id="PS51420">
    <property type="entry name" value="RHO"/>
    <property type="match status" value="1"/>
</dbReference>
<keyword evidence="4" id="KW-0547">Nucleotide-binding</keyword>
<protein>
    <submittedName>
        <fullName evidence="10">Ras-related protein Rab-8A</fullName>
    </submittedName>
</protein>
<dbReference type="AlphaFoldDB" id="A0A061QJY4"/>
<evidence type="ECO:0000256" key="1">
    <source>
        <dbReference type="ARBA" id="ARBA00004193"/>
    </source>
</evidence>
<dbReference type="InterPro" id="IPR050305">
    <property type="entry name" value="Small_GTPase_Rab"/>
</dbReference>
<accession>A0A061QJY4</accession>
<dbReference type="NCBIfam" id="TIGR00231">
    <property type="entry name" value="small_GTP"/>
    <property type="match status" value="1"/>
</dbReference>
<dbReference type="PRINTS" id="PR00449">
    <property type="entry name" value="RASTRNSFRMNG"/>
</dbReference>
<dbReference type="InterPro" id="IPR001806">
    <property type="entry name" value="Small_GTPase"/>
</dbReference>
<keyword evidence="8" id="KW-0636">Prenylation</keyword>
<dbReference type="CDD" id="cd01867">
    <property type="entry name" value="Rab8_Rab10_Rab13_like"/>
    <property type="match status" value="1"/>
</dbReference>
<dbReference type="Gene3D" id="3.40.50.300">
    <property type="entry name" value="P-loop containing nucleotide triphosphate hydrolases"/>
    <property type="match status" value="1"/>
</dbReference>
<sequence length="213" mass="23366">MSSRPVNSEDLLVKLLFIGDSGVGKSCLLLRYTDNSFTDSFITTIGIDFKTKHTEVEGQLVRLQVWDTAGQERFKTITSAYYRGAMGIIIVYDITDRASFVNVRNWMKNVEQHASDSVNKILVGNKCDMDDEGLRQVPYAAGQKLAVELGIPFLETSAKDNINVDEAFLTIATDILRRKNKLPSGSPPGSSTLKLEASPAKKPAGGGRQKCCS</sequence>
<evidence type="ECO:0000256" key="7">
    <source>
        <dbReference type="ARBA" id="ARBA00023288"/>
    </source>
</evidence>
<dbReference type="Pfam" id="PF00071">
    <property type="entry name" value="Ras"/>
    <property type="match status" value="1"/>
</dbReference>
<feature type="compositionally biased region" description="Gly residues" evidence="9">
    <location>
        <begin position="204"/>
        <end position="213"/>
    </location>
</feature>
<organism evidence="10">
    <name type="scientific">Tetraselmis sp. GSL018</name>
    <dbReference type="NCBI Taxonomy" id="582737"/>
    <lineage>
        <taxon>Eukaryota</taxon>
        <taxon>Viridiplantae</taxon>
        <taxon>Chlorophyta</taxon>
        <taxon>core chlorophytes</taxon>
        <taxon>Chlorodendrophyceae</taxon>
        <taxon>Chlorodendrales</taxon>
        <taxon>Chlorodendraceae</taxon>
        <taxon>Tetraselmis</taxon>
    </lineage>
</organism>
<dbReference type="FunFam" id="3.40.50.300:FF:000308">
    <property type="entry name" value="ras-related protein RABE1c-like"/>
    <property type="match status" value="1"/>
</dbReference>
<dbReference type="GO" id="GO:0003924">
    <property type="term" value="F:GTPase activity"/>
    <property type="evidence" value="ECO:0007669"/>
    <property type="project" value="InterPro"/>
</dbReference>
<evidence type="ECO:0000256" key="5">
    <source>
        <dbReference type="ARBA" id="ARBA00023134"/>
    </source>
</evidence>
<dbReference type="SMART" id="SM00174">
    <property type="entry name" value="RHO"/>
    <property type="match status" value="1"/>
</dbReference>
<dbReference type="InterPro" id="IPR005225">
    <property type="entry name" value="Small_GTP-bd"/>
</dbReference>
<keyword evidence="7" id="KW-0449">Lipoprotein</keyword>
<gene>
    <name evidence="10" type="primary">MEL</name>
    <name evidence="10" type="ORF">TSPGSL018_27591</name>
    <name evidence="11" type="ORF">TSPGSL018_28015</name>
    <name evidence="12" type="ORF">TSPGSL018_5387</name>
</gene>
<evidence type="ECO:0000313" key="11">
    <source>
        <dbReference type="EMBL" id="JAC73740.1"/>
    </source>
</evidence>
<proteinExistence type="inferred from homology"/>
<dbReference type="PANTHER" id="PTHR47980">
    <property type="entry name" value="LD44762P"/>
    <property type="match status" value="1"/>
</dbReference>
<dbReference type="SMART" id="SM00175">
    <property type="entry name" value="RAB"/>
    <property type="match status" value="1"/>
</dbReference>
<evidence type="ECO:0000256" key="6">
    <source>
        <dbReference type="ARBA" id="ARBA00023136"/>
    </source>
</evidence>
<dbReference type="EMBL" id="GBEZ01002469">
    <property type="protein sequence ID" value="JAC82591.1"/>
    <property type="molecule type" value="Transcribed_RNA"/>
</dbReference>
<dbReference type="GO" id="GO:0005525">
    <property type="term" value="F:GTP binding"/>
    <property type="evidence" value="ECO:0007669"/>
    <property type="project" value="UniProtKB-KW"/>
</dbReference>
<dbReference type="SMART" id="SM00173">
    <property type="entry name" value="RAS"/>
    <property type="match status" value="1"/>
</dbReference>
<name>A0A061QJY4_9CHLO</name>
<dbReference type="EMBL" id="GBEZ01026248">
    <property type="protein sequence ID" value="JAC60942.1"/>
    <property type="molecule type" value="Transcribed_RNA"/>
</dbReference>
<dbReference type="GO" id="GO:0005886">
    <property type="term" value="C:plasma membrane"/>
    <property type="evidence" value="ECO:0007669"/>
    <property type="project" value="UniProtKB-SubCell"/>
</dbReference>
<feature type="region of interest" description="Disordered" evidence="9">
    <location>
        <begin position="180"/>
        <end position="213"/>
    </location>
</feature>
<dbReference type="PROSITE" id="PS51421">
    <property type="entry name" value="RAS"/>
    <property type="match status" value="1"/>
</dbReference>
<comment type="similarity">
    <text evidence="2">Belongs to the small GTPase superfamily. Rab family.</text>
</comment>
<keyword evidence="3" id="KW-1003">Cell membrane</keyword>
<evidence type="ECO:0000256" key="9">
    <source>
        <dbReference type="SAM" id="MobiDB-lite"/>
    </source>
</evidence>
<comment type="subcellular location">
    <subcellularLocation>
        <location evidence="1">Cell membrane</location>
        <topology evidence="1">Lipid-anchor</topology>
    </subcellularLocation>
</comment>
<evidence type="ECO:0000256" key="3">
    <source>
        <dbReference type="ARBA" id="ARBA00022475"/>
    </source>
</evidence>
<dbReference type="SMART" id="SM00176">
    <property type="entry name" value="RAN"/>
    <property type="match status" value="1"/>
</dbReference>
<dbReference type="EMBL" id="GBEZ01012120">
    <property type="protein sequence ID" value="JAC73740.1"/>
    <property type="molecule type" value="Transcribed_RNA"/>
</dbReference>
<evidence type="ECO:0000256" key="2">
    <source>
        <dbReference type="ARBA" id="ARBA00006270"/>
    </source>
</evidence>
<keyword evidence="6" id="KW-0472">Membrane</keyword>
<dbReference type="SUPFAM" id="SSF52540">
    <property type="entry name" value="P-loop containing nucleoside triphosphate hydrolases"/>
    <property type="match status" value="1"/>
</dbReference>
<evidence type="ECO:0000256" key="8">
    <source>
        <dbReference type="ARBA" id="ARBA00023289"/>
    </source>
</evidence>
<keyword evidence="5" id="KW-0342">GTP-binding</keyword>
<evidence type="ECO:0000256" key="4">
    <source>
        <dbReference type="ARBA" id="ARBA00022741"/>
    </source>
</evidence>